<dbReference type="InterPro" id="IPR000719">
    <property type="entry name" value="Prot_kinase_dom"/>
</dbReference>
<accession>A0A9N9KJX3</accession>
<proteinExistence type="predicted"/>
<name>A0A9N9KJX3_9GLOM</name>
<dbReference type="Gene3D" id="3.30.200.20">
    <property type="entry name" value="Phosphorylase Kinase, domain 1"/>
    <property type="match status" value="1"/>
</dbReference>
<comment type="caution">
    <text evidence="3">The sequence shown here is derived from an EMBL/GenBank/DDBJ whole genome shotgun (WGS) entry which is preliminary data.</text>
</comment>
<dbReference type="GO" id="GO:0005524">
    <property type="term" value="F:ATP binding"/>
    <property type="evidence" value="ECO:0007669"/>
    <property type="project" value="UniProtKB-UniRule"/>
</dbReference>
<reference evidence="3" key="1">
    <citation type="submission" date="2021-06" db="EMBL/GenBank/DDBJ databases">
        <authorList>
            <person name="Kallberg Y."/>
            <person name="Tangrot J."/>
            <person name="Rosling A."/>
        </authorList>
    </citation>
    <scope>NUCLEOTIDE SEQUENCE</scope>
    <source>
        <strain evidence="3">FL966</strain>
    </source>
</reference>
<sequence length="42" mass="4876">NIEEVGKGGFSVVYKTYYELDKEVAIKVIKDSHKDKQLFLNE</sequence>
<feature type="binding site" evidence="1">
    <location>
        <position position="27"/>
    </location>
    <ligand>
        <name>ATP</name>
        <dbReference type="ChEBI" id="CHEBI:30616"/>
    </ligand>
</feature>
<dbReference type="EMBL" id="CAJVQA010084224">
    <property type="protein sequence ID" value="CAG8838452.1"/>
    <property type="molecule type" value="Genomic_DNA"/>
</dbReference>
<dbReference type="SUPFAM" id="SSF56112">
    <property type="entry name" value="Protein kinase-like (PK-like)"/>
    <property type="match status" value="1"/>
</dbReference>
<feature type="non-terminal residue" evidence="3">
    <location>
        <position position="1"/>
    </location>
</feature>
<gene>
    <name evidence="3" type="ORF">CPELLU_LOCUS21714</name>
</gene>
<dbReference type="InterPro" id="IPR017441">
    <property type="entry name" value="Protein_kinase_ATP_BS"/>
</dbReference>
<organism evidence="3 4">
    <name type="scientific">Cetraspora pellucida</name>
    <dbReference type="NCBI Taxonomy" id="1433469"/>
    <lineage>
        <taxon>Eukaryota</taxon>
        <taxon>Fungi</taxon>
        <taxon>Fungi incertae sedis</taxon>
        <taxon>Mucoromycota</taxon>
        <taxon>Glomeromycotina</taxon>
        <taxon>Glomeromycetes</taxon>
        <taxon>Diversisporales</taxon>
        <taxon>Gigasporaceae</taxon>
        <taxon>Cetraspora</taxon>
    </lineage>
</organism>
<evidence type="ECO:0000313" key="3">
    <source>
        <dbReference type="EMBL" id="CAG8838452.1"/>
    </source>
</evidence>
<dbReference type="GO" id="GO:0004672">
    <property type="term" value="F:protein kinase activity"/>
    <property type="evidence" value="ECO:0007669"/>
    <property type="project" value="InterPro"/>
</dbReference>
<dbReference type="PROSITE" id="PS50011">
    <property type="entry name" value="PROTEIN_KINASE_DOM"/>
    <property type="match status" value="1"/>
</dbReference>
<keyword evidence="1" id="KW-0547">Nucleotide-binding</keyword>
<feature type="non-terminal residue" evidence="3">
    <location>
        <position position="42"/>
    </location>
</feature>
<dbReference type="AlphaFoldDB" id="A0A9N9KJX3"/>
<protein>
    <submittedName>
        <fullName evidence="3">14841_t:CDS:1</fullName>
    </submittedName>
</protein>
<evidence type="ECO:0000256" key="1">
    <source>
        <dbReference type="PROSITE-ProRule" id="PRU10141"/>
    </source>
</evidence>
<keyword evidence="4" id="KW-1185">Reference proteome</keyword>
<evidence type="ECO:0000313" key="4">
    <source>
        <dbReference type="Proteomes" id="UP000789759"/>
    </source>
</evidence>
<keyword evidence="1" id="KW-0067">ATP-binding</keyword>
<dbReference type="Proteomes" id="UP000789759">
    <property type="component" value="Unassembled WGS sequence"/>
</dbReference>
<feature type="domain" description="Protein kinase" evidence="2">
    <location>
        <begin position="1"/>
        <end position="42"/>
    </location>
</feature>
<dbReference type="InterPro" id="IPR011009">
    <property type="entry name" value="Kinase-like_dom_sf"/>
</dbReference>
<dbReference type="PROSITE" id="PS00107">
    <property type="entry name" value="PROTEIN_KINASE_ATP"/>
    <property type="match status" value="1"/>
</dbReference>
<evidence type="ECO:0000259" key="2">
    <source>
        <dbReference type="PROSITE" id="PS50011"/>
    </source>
</evidence>